<reference evidence="2 3" key="1">
    <citation type="journal article" date="2012" name="J. Bacteriol.">
        <title>Complete Genome Sequence of Helicobacter cinaedi Type Strain ATCC BAA-847.</title>
        <authorList>
            <person name="Miyoshi-Akiyama T."/>
            <person name="Takeshita N."/>
            <person name="Ohmagari N."/>
            <person name="Kirikae T."/>
        </authorList>
    </citation>
    <scope>NUCLEOTIDE SEQUENCE [LARGE SCALE GENOMIC DNA]</scope>
    <source>
        <strain evidence="2 3">ATCC BAA-847</strain>
    </source>
</reference>
<keyword evidence="1" id="KW-0255">Endonuclease</keyword>
<dbReference type="AlphaFoldDB" id="A0AAI8MNP6"/>
<dbReference type="PIRSF" id="PIRSF033490">
    <property type="entry name" value="MazF"/>
    <property type="match status" value="1"/>
</dbReference>
<keyword evidence="1" id="KW-0540">Nuclease</keyword>
<evidence type="ECO:0000313" key="3">
    <source>
        <dbReference type="Proteomes" id="UP000006036"/>
    </source>
</evidence>
<dbReference type="GO" id="GO:0006402">
    <property type="term" value="P:mRNA catabolic process"/>
    <property type="evidence" value="ECO:0007669"/>
    <property type="project" value="TreeGrafter"/>
</dbReference>
<accession>A0AAI8MNP6</accession>
<dbReference type="SUPFAM" id="SSF50118">
    <property type="entry name" value="Cell growth inhibitor/plasmid maintenance toxic component"/>
    <property type="match status" value="1"/>
</dbReference>
<dbReference type="EC" id="3.1.-.-" evidence="1"/>
<dbReference type="InterPro" id="IPR003477">
    <property type="entry name" value="PemK-like"/>
</dbReference>
<sequence>MMGLNKSIILQGEIWKCNFDPQVGSEIAKSRPAIVISSDKFASFSTKIVVPLTTWRDKFEGAPFMVRIEPNLENGLSNPSAANCLQVKSFDRLRFVRKLGTIDRETHLTISLILFSSIKPF</sequence>
<organism evidence="2 3">
    <name type="scientific">Helicobacter cinaedi CCUG 18818 = ATCC BAA-847</name>
    <dbReference type="NCBI Taxonomy" id="537971"/>
    <lineage>
        <taxon>Bacteria</taxon>
        <taxon>Pseudomonadati</taxon>
        <taxon>Campylobacterota</taxon>
        <taxon>Epsilonproteobacteria</taxon>
        <taxon>Campylobacterales</taxon>
        <taxon>Helicobacteraceae</taxon>
        <taxon>Helicobacter</taxon>
    </lineage>
</organism>
<name>A0AAI8MNP6_9HELI</name>
<dbReference type="PANTHER" id="PTHR33988:SF1">
    <property type="entry name" value="ENDORIBONUCLEASE MAZF7-RELATED"/>
    <property type="match status" value="1"/>
</dbReference>
<dbReference type="GO" id="GO:0016787">
    <property type="term" value="F:hydrolase activity"/>
    <property type="evidence" value="ECO:0007669"/>
    <property type="project" value="UniProtKB-KW"/>
</dbReference>
<dbReference type="Pfam" id="PF02452">
    <property type="entry name" value="PemK_toxin"/>
    <property type="match status" value="1"/>
</dbReference>
<dbReference type="GO" id="GO:0016075">
    <property type="term" value="P:rRNA catabolic process"/>
    <property type="evidence" value="ECO:0007669"/>
    <property type="project" value="TreeGrafter"/>
</dbReference>
<dbReference type="GO" id="GO:0003677">
    <property type="term" value="F:DNA binding"/>
    <property type="evidence" value="ECO:0007669"/>
    <property type="project" value="InterPro"/>
</dbReference>
<dbReference type="GO" id="GO:0004521">
    <property type="term" value="F:RNA endonuclease activity"/>
    <property type="evidence" value="ECO:0007669"/>
    <property type="project" value="TreeGrafter"/>
</dbReference>
<evidence type="ECO:0000256" key="1">
    <source>
        <dbReference type="PIRNR" id="PIRNR033490"/>
    </source>
</evidence>
<dbReference type="Proteomes" id="UP000006036">
    <property type="component" value="Chromosome 1"/>
</dbReference>
<dbReference type="InterPro" id="IPR011067">
    <property type="entry name" value="Plasmid_toxin/cell-grow_inhib"/>
</dbReference>
<comment type="function">
    <text evidence="1">Toxic component of a type II toxin-antitoxin (TA) system.</text>
</comment>
<proteinExistence type="inferred from homology"/>
<dbReference type="Gene3D" id="2.30.30.110">
    <property type="match status" value="1"/>
</dbReference>
<keyword evidence="1" id="KW-0378">Hydrolase</keyword>
<protein>
    <recommendedName>
        <fullName evidence="1">mRNA interferase</fullName>
        <ecNumber evidence="1">3.1.-.-</ecNumber>
    </recommendedName>
</protein>
<dbReference type="EMBL" id="AP012492">
    <property type="protein sequence ID" value="BAM32875.1"/>
    <property type="molecule type" value="Genomic_DNA"/>
</dbReference>
<gene>
    <name evidence="2" type="ORF">HCBAA847_1645</name>
</gene>
<dbReference type="KEGG" id="hcb:HCBAA847_1645"/>
<dbReference type="RefSeq" id="WP_015453720.1">
    <property type="nucleotide sequence ID" value="NC_020555.1"/>
</dbReference>
<comment type="similarity">
    <text evidence="1">Belongs to the PemK/MazF family.</text>
</comment>
<dbReference type="PANTHER" id="PTHR33988">
    <property type="entry name" value="ENDORIBONUCLEASE MAZF-RELATED"/>
    <property type="match status" value="1"/>
</dbReference>
<evidence type="ECO:0000313" key="2">
    <source>
        <dbReference type="EMBL" id="BAM32875.1"/>
    </source>
</evidence>